<sequence>MASHPPTQPPPQNLSTQPPSAPPQQDYARAIHNLALGLALVCPAIIAIPPRRLDIMTAILGGTTVVSLNHLHRDAYGYGALGRFGLTPRVGQAHGYGAEQGQGTRLGQDGALPTEKARQLQAQFREAREAGMSEGERERRRKEERGVVDRVWYGEEEREGWKEKRDREIREKFEEGKGVGDVIWEQVWEVWNWGKTEGEEDGEGKKNG</sequence>
<reference evidence="2 3" key="1">
    <citation type="submission" date="2017-05" db="EMBL/GenBank/DDBJ databases">
        <title>Draft genome sequence of Elsinoe australis.</title>
        <authorList>
            <person name="Cheng Q."/>
        </authorList>
    </citation>
    <scope>NUCLEOTIDE SEQUENCE [LARGE SCALE GENOMIC DNA]</scope>
    <source>
        <strain evidence="2 3">NL1</strain>
    </source>
</reference>
<gene>
    <name evidence="2" type="ORF">B9Z65_7035</name>
</gene>
<dbReference type="AlphaFoldDB" id="A0A2P7Z4F5"/>
<evidence type="ECO:0000256" key="1">
    <source>
        <dbReference type="SAM" id="MobiDB-lite"/>
    </source>
</evidence>
<evidence type="ECO:0000313" key="2">
    <source>
        <dbReference type="EMBL" id="PSK43081.1"/>
    </source>
</evidence>
<protein>
    <submittedName>
        <fullName evidence="2">Protein transport protein sec24</fullName>
    </submittedName>
</protein>
<dbReference type="Proteomes" id="UP000243723">
    <property type="component" value="Unassembled WGS sequence"/>
</dbReference>
<feature type="compositionally biased region" description="Pro residues" evidence="1">
    <location>
        <begin position="1"/>
        <end position="12"/>
    </location>
</feature>
<name>A0A2P7Z4F5_9PEZI</name>
<organism evidence="2 3">
    <name type="scientific">Elsinoe australis</name>
    <dbReference type="NCBI Taxonomy" id="40998"/>
    <lineage>
        <taxon>Eukaryota</taxon>
        <taxon>Fungi</taxon>
        <taxon>Dikarya</taxon>
        <taxon>Ascomycota</taxon>
        <taxon>Pezizomycotina</taxon>
        <taxon>Dothideomycetes</taxon>
        <taxon>Dothideomycetidae</taxon>
        <taxon>Myriangiales</taxon>
        <taxon>Elsinoaceae</taxon>
        <taxon>Elsinoe</taxon>
    </lineage>
</organism>
<proteinExistence type="predicted"/>
<accession>A0A2P7Z4F5</accession>
<evidence type="ECO:0000313" key="3">
    <source>
        <dbReference type="Proteomes" id="UP000243723"/>
    </source>
</evidence>
<comment type="caution">
    <text evidence="2">The sequence shown here is derived from an EMBL/GenBank/DDBJ whole genome shotgun (WGS) entry which is preliminary data.</text>
</comment>
<feature type="region of interest" description="Disordered" evidence="1">
    <location>
        <begin position="1"/>
        <end position="25"/>
    </location>
</feature>
<dbReference type="EMBL" id="NHZQ01000331">
    <property type="protein sequence ID" value="PSK43081.1"/>
    <property type="molecule type" value="Genomic_DNA"/>
</dbReference>
<keyword evidence="3" id="KW-1185">Reference proteome</keyword>
<dbReference type="OrthoDB" id="5411041at2759"/>